<accession>A0AAW2VN52</accession>
<proteinExistence type="predicted"/>
<protein>
    <submittedName>
        <fullName evidence="1">Uncharacterized protein</fullName>
    </submittedName>
</protein>
<sequence>MKSMVPYFELISKLKHSGRAFGLHDLGFVATVRHEEVASSGHMAVWAILQLANEPAGRRKECSFRFEAAWLLNHNCVEPQTEVIKQNITRLKEKAEDLASKEETLWKQRAKAFWLAEGDRNTRFFHAQASEHKGVQRGKFFQGIKERIWKKINSWSFRHLSQAGRVVLIKSVLLTIPSYVMSCFRLPDSFQGELESMMAEFFWSGGGDSKAWRIAFAQEGSPLEILSHKYFPCSNFFEARLGANPSFTWRSLVGTRELLTAGLRWQVGDGAVIPLVGQPWLPRPSTFQLVSRPATLPGCTKVVELISASGGWDVDPVRAEFCLFDAECILSIRFRVTGARDEIVWHYGKNGRFSVRSAYRAARALYREAEGSGLHKSWNFITSMQQFALSITHI</sequence>
<name>A0AAW2VN52_SESRA</name>
<reference evidence="1" key="1">
    <citation type="submission" date="2020-06" db="EMBL/GenBank/DDBJ databases">
        <authorList>
            <person name="Li T."/>
            <person name="Hu X."/>
            <person name="Zhang T."/>
            <person name="Song X."/>
            <person name="Zhang H."/>
            <person name="Dai N."/>
            <person name="Sheng W."/>
            <person name="Hou X."/>
            <person name="Wei L."/>
        </authorList>
    </citation>
    <scope>NUCLEOTIDE SEQUENCE</scope>
    <source>
        <strain evidence="1">G02</strain>
        <tissue evidence="1">Leaf</tissue>
    </source>
</reference>
<organism evidence="1">
    <name type="scientific">Sesamum radiatum</name>
    <name type="common">Black benniseed</name>
    <dbReference type="NCBI Taxonomy" id="300843"/>
    <lineage>
        <taxon>Eukaryota</taxon>
        <taxon>Viridiplantae</taxon>
        <taxon>Streptophyta</taxon>
        <taxon>Embryophyta</taxon>
        <taxon>Tracheophyta</taxon>
        <taxon>Spermatophyta</taxon>
        <taxon>Magnoliopsida</taxon>
        <taxon>eudicotyledons</taxon>
        <taxon>Gunneridae</taxon>
        <taxon>Pentapetalae</taxon>
        <taxon>asterids</taxon>
        <taxon>lamiids</taxon>
        <taxon>Lamiales</taxon>
        <taxon>Pedaliaceae</taxon>
        <taxon>Sesamum</taxon>
    </lineage>
</organism>
<gene>
    <name evidence="1" type="ORF">Sradi_0713000</name>
</gene>
<dbReference type="PANTHER" id="PTHR33116:SF86">
    <property type="entry name" value="REVERSE TRANSCRIPTASE DOMAIN-CONTAINING PROTEIN"/>
    <property type="match status" value="1"/>
</dbReference>
<evidence type="ECO:0000313" key="1">
    <source>
        <dbReference type="EMBL" id="KAL0430870.1"/>
    </source>
</evidence>
<reference evidence="1" key="2">
    <citation type="journal article" date="2024" name="Plant">
        <title>Genomic evolution and insights into agronomic trait innovations of Sesamum species.</title>
        <authorList>
            <person name="Miao H."/>
            <person name="Wang L."/>
            <person name="Qu L."/>
            <person name="Liu H."/>
            <person name="Sun Y."/>
            <person name="Le M."/>
            <person name="Wang Q."/>
            <person name="Wei S."/>
            <person name="Zheng Y."/>
            <person name="Lin W."/>
            <person name="Duan Y."/>
            <person name="Cao H."/>
            <person name="Xiong S."/>
            <person name="Wang X."/>
            <person name="Wei L."/>
            <person name="Li C."/>
            <person name="Ma Q."/>
            <person name="Ju M."/>
            <person name="Zhao R."/>
            <person name="Li G."/>
            <person name="Mu C."/>
            <person name="Tian Q."/>
            <person name="Mei H."/>
            <person name="Zhang T."/>
            <person name="Gao T."/>
            <person name="Zhang H."/>
        </authorList>
    </citation>
    <scope>NUCLEOTIDE SEQUENCE</scope>
    <source>
        <strain evidence="1">G02</strain>
    </source>
</reference>
<dbReference type="PANTHER" id="PTHR33116">
    <property type="entry name" value="REVERSE TRANSCRIPTASE ZINC-BINDING DOMAIN-CONTAINING PROTEIN-RELATED-RELATED"/>
    <property type="match status" value="1"/>
</dbReference>
<dbReference type="EMBL" id="JACGWJ010000003">
    <property type="protein sequence ID" value="KAL0430870.1"/>
    <property type="molecule type" value="Genomic_DNA"/>
</dbReference>
<comment type="caution">
    <text evidence="1">The sequence shown here is derived from an EMBL/GenBank/DDBJ whole genome shotgun (WGS) entry which is preliminary data.</text>
</comment>
<dbReference type="AlphaFoldDB" id="A0AAW2VN52"/>